<comment type="caution">
    <text evidence="4">The sequence shown here is derived from an EMBL/GenBank/DDBJ whole genome shotgun (WGS) entry which is preliminary data.</text>
</comment>
<dbReference type="SUPFAM" id="SSF52374">
    <property type="entry name" value="Nucleotidylyl transferase"/>
    <property type="match status" value="1"/>
</dbReference>
<evidence type="ECO:0000313" key="4">
    <source>
        <dbReference type="EMBL" id="MCV9887543.1"/>
    </source>
</evidence>
<evidence type="ECO:0000256" key="3">
    <source>
        <dbReference type="HAMAP-Rule" id="MF_01539"/>
    </source>
</evidence>
<protein>
    <recommendedName>
        <fullName evidence="3">tRNA(Met) cytidine acetate ligase</fullName>
        <ecNumber evidence="3">6.3.4.-</ecNumber>
    </recommendedName>
</protein>
<sequence length="407" mass="46960">MNVLGIVVEYNPFHNGHLFHLNESKKMTNADIVIAVMSGYFLQRGEPAIVSKWTRTEMALASGVDLVVELPYAFATQKAETFANGAVSILDALYCDFLCFGSETGEIEPFLATKEMLSKAEKNYEELIKHYIKTGISYPKALTLAFQNLQSGEHDSCFIDLSLPNNILGYHYVKAIHDQESSMKPTTIKRTSAGYHDLHFHSPTIASATSIRKAIFSDNREIGAYVPNQTFNLLNDYERQHQILHQWECYFHLLKYRIMTMSLDEINAIYEVEEGLEYRLKQQIQKATSFQEFMERMKTKRYTWTRLQRLCTHILTNTTKNQIKSQTLQRSPYIRLLGMSSNGREYLSTHKKKMKLPVISKISTFKHPILDLDVKAANTYFMIMPEPLRSELLQKEFATPPIRIEKI</sequence>
<dbReference type="NCBIfam" id="NF010191">
    <property type="entry name" value="PRK13670.1"/>
    <property type="match status" value="1"/>
</dbReference>
<name>A0ABT3DL05_9BACI</name>
<dbReference type="PANTHER" id="PTHR37825">
    <property type="entry name" value="TRNA(MET) CYTIDINE ACETATE LIGASE"/>
    <property type="match status" value="1"/>
</dbReference>
<comment type="subcellular location">
    <subcellularLocation>
        <location evidence="3">Cytoplasm</location>
    </subcellularLocation>
</comment>
<comment type="caution">
    <text evidence="3">Lacks conserved residue(s) required for the propagation of feature annotation.</text>
</comment>
<proteinExistence type="inferred from homology"/>
<dbReference type="Proteomes" id="UP001526147">
    <property type="component" value="Unassembled WGS sequence"/>
</dbReference>
<organism evidence="4 5">
    <name type="scientific">Metabacillus halosaccharovorans</name>
    <dbReference type="NCBI Taxonomy" id="930124"/>
    <lineage>
        <taxon>Bacteria</taxon>
        <taxon>Bacillati</taxon>
        <taxon>Bacillota</taxon>
        <taxon>Bacilli</taxon>
        <taxon>Bacillales</taxon>
        <taxon>Bacillaceae</taxon>
        <taxon>Metabacillus</taxon>
    </lineage>
</organism>
<feature type="binding site" evidence="3">
    <location>
        <position position="165"/>
    </location>
    <ligand>
        <name>ATP</name>
        <dbReference type="ChEBI" id="CHEBI:30616"/>
    </ligand>
</feature>
<keyword evidence="3" id="KW-0694">RNA-binding</keyword>
<keyword evidence="3" id="KW-0067">ATP-binding</keyword>
<dbReference type="PANTHER" id="PTHR37825:SF1">
    <property type="entry name" value="TRNA(MET) CYTIDINE ACETATE LIGASE"/>
    <property type="match status" value="1"/>
</dbReference>
<dbReference type="InterPro" id="IPR014729">
    <property type="entry name" value="Rossmann-like_a/b/a_fold"/>
</dbReference>
<comment type="catalytic activity">
    <reaction evidence="3">
        <text>cytidine(34) in elongator tRNA(Met) + acetate + ATP = N(4)-acetylcytidine(34) in elongator tRNA(Met) + AMP + diphosphate</text>
        <dbReference type="Rhea" id="RHEA:58144"/>
        <dbReference type="Rhea" id="RHEA-COMP:10693"/>
        <dbReference type="Rhea" id="RHEA-COMP:10694"/>
        <dbReference type="ChEBI" id="CHEBI:30089"/>
        <dbReference type="ChEBI" id="CHEBI:30616"/>
        <dbReference type="ChEBI" id="CHEBI:33019"/>
        <dbReference type="ChEBI" id="CHEBI:74900"/>
        <dbReference type="ChEBI" id="CHEBI:82748"/>
        <dbReference type="ChEBI" id="CHEBI:456215"/>
    </reaction>
</comment>
<keyword evidence="3" id="KW-0820">tRNA-binding</keyword>
<evidence type="ECO:0000256" key="1">
    <source>
        <dbReference type="ARBA" id="ARBA00022598"/>
    </source>
</evidence>
<dbReference type="EC" id="6.3.4.-" evidence="3"/>
<comment type="function">
    <text evidence="3">Catalyzes the formation of N(4)-acetylcytidine (ac(4)C) at the wobble position of elongator tRNA(Met), using acetate and ATP as substrates. First activates an acetate ion to form acetyladenylate (Ac-AMP) and then transfers the acetyl group to tRNA to form ac(4)C34.</text>
</comment>
<evidence type="ECO:0000256" key="2">
    <source>
        <dbReference type="ARBA" id="ARBA00022694"/>
    </source>
</evidence>
<keyword evidence="3" id="KW-0963">Cytoplasm</keyword>
<feature type="binding site" evidence="3">
    <location>
        <position position="101"/>
    </location>
    <ligand>
        <name>ATP</name>
        <dbReference type="ChEBI" id="CHEBI:30616"/>
    </ligand>
</feature>
<reference evidence="4 5" key="1">
    <citation type="submission" date="2022-10" db="EMBL/GenBank/DDBJ databases">
        <title>Draft genome assembly of moderately radiation resistant bacterium Metabacillus halosaccharovorans.</title>
        <authorList>
            <person name="Pal S."/>
            <person name="Gopinathan A."/>
        </authorList>
    </citation>
    <scope>NUCLEOTIDE SEQUENCE [LARGE SCALE GENOMIC DNA]</scope>
    <source>
        <strain evidence="4 5">VITHBRA001</strain>
    </source>
</reference>
<dbReference type="HAMAP" id="MF_01539">
    <property type="entry name" value="TmcAL"/>
    <property type="match status" value="1"/>
</dbReference>
<keyword evidence="3" id="KW-0547">Nucleotide-binding</keyword>
<dbReference type="EMBL" id="JAOYEY010000047">
    <property type="protein sequence ID" value="MCV9887543.1"/>
    <property type="molecule type" value="Genomic_DNA"/>
</dbReference>
<keyword evidence="2 3" id="KW-0819">tRNA processing</keyword>
<evidence type="ECO:0000313" key="5">
    <source>
        <dbReference type="Proteomes" id="UP001526147"/>
    </source>
</evidence>
<comment type="similarity">
    <text evidence="3">Belongs to the TmcAL family.</text>
</comment>
<dbReference type="InterPro" id="IPR008513">
    <property type="entry name" value="tRNA(Met)_cyd_acetate_ligase"/>
</dbReference>
<accession>A0ABT3DL05</accession>
<dbReference type="Pfam" id="PF05636">
    <property type="entry name" value="HIGH_NTase1"/>
    <property type="match status" value="1"/>
</dbReference>
<keyword evidence="5" id="KW-1185">Reference proteome</keyword>
<dbReference type="Gene3D" id="3.40.50.620">
    <property type="entry name" value="HUPs"/>
    <property type="match status" value="1"/>
</dbReference>
<dbReference type="RefSeq" id="WP_264143852.1">
    <property type="nucleotide sequence ID" value="NZ_JAOYEY010000047.1"/>
</dbReference>
<feature type="binding site" evidence="3">
    <location>
        <position position="190"/>
    </location>
    <ligand>
        <name>ATP</name>
        <dbReference type="ChEBI" id="CHEBI:30616"/>
    </ligand>
</feature>
<feature type="binding site" evidence="3">
    <location>
        <begin position="7"/>
        <end position="20"/>
    </location>
    <ligand>
        <name>ATP</name>
        <dbReference type="ChEBI" id="CHEBI:30616"/>
    </ligand>
</feature>
<gene>
    <name evidence="3" type="primary">tmcAL</name>
    <name evidence="4" type="ORF">OIH86_18040</name>
</gene>
<keyword evidence="1 3" id="KW-0436">Ligase</keyword>